<protein>
    <recommendedName>
        <fullName evidence="1">DUF4097 domain-containing protein</fullName>
    </recommendedName>
</protein>
<sequence length="230" mass="23588">MTSAQRRMLIIGLVPVLVLVITGAAVTVSLIRGKLPYSYSASYAPGPQGVKVVSAVPLQLLASADGQVHVTVDGTYAVAQPSVKVSTVGGVLDVATGCPDVHCDVEVTVEVPGASAVQAKAERTSVDAVGVASPLTVEATDGSITLTRVRSPRVSVDAVHGSVDILFDSAPDQVNATTSDGSLTVQLPRTTTYAIDALAARGSTEVNIPNDPSSSSRLYLRTSYGSITVQ</sequence>
<accession>A0A4Q7X9V2</accession>
<organism evidence="2 3">
    <name type="scientific">Kribbella rubisoli</name>
    <dbReference type="NCBI Taxonomy" id="3075929"/>
    <lineage>
        <taxon>Bacteria</taxon>
        <taxon>Bacillati</taxon>
        <taxon>Actinomycetota</taxon>
        <taxon>Actinomycetes</taxon>
        <taxon>Propionibacteriales</taxon>
        <taxon>Kribbellaceae</taxon>
        <taxon>Kribbella</taxon>
    </lineage>
</organism>
<dbReference type="Proteomes" id="UP000292027">
    <property type="component" value="Unassembled WGS sequence"/>
</dbReference>
<evidence type="ECO:0000313" key="3">
    <source>
        <dbReference type="Proteomes" id="UP000292027"/>
    </source>
</evidence>
<dbReference type="EMBL" id="SHKR01000011">
    <property type="protein sequence ID" value="RZU19583.1"/>
    <property type="molecule type" value="Genomic_DNA"/>
</dbReference>
<evidence type="ECO:0000313" key="2">
    <source>
        <dbReference type="EMBL" id="RZU19583.1"/>
    </source>
</evidence>
<name>A0A4Q7X9V2_9ACTN</name>
<reference evidence="2 3" key="1">
    <citation type="journal article" date="2015" name="Stand. Genomic Sci.">
        <title>Genomic Encyclopedia of Bacterial and Archaeal Type Strains, Phase III: the genomes of soil and plant-associated and newly described type strains.</title>
        <authorList>
            <person name="Whitman W.B."/>
            <person name="Woyke T."/>
            <person name="Klenk H.P."/>
            <person name="Zhou Y."/>
            <person name="Lilburn T.G."/>
            <person name="Beck B.J."/>
            <person name="De Vos P."/>
            <person name="Vandamme P."/>
            <person name="Eisen J.A."/>
            <person name="Garrity G."/>
            <person name="Hugenholtz P."/>
            <person name="Kyrpides N.C."/>
        </authorList>
    </citation>
    <scope>NUCLEOTIDE SEQUENCE [LARGE SCALE GENOMIC DNA]</scope>
    <source>
        <strain evidence="2 3">VKM Ac-2540</strain>
    </source>
</reference>
<evidence type="ECO:0000259" key="1">
    <source>
        <dbReference type="Pfam" id="PF13349"/>
    </source>
</evidence>
<dbReference type="RefSeq" id="WP_130441557.1">
    <property type="nucleotide sequence ID" value="NZ_SHKR01000011.1"/>
</dbReference>
<dbReference type="InterPro" id="IPR025164">
    <property type="entry name" value="Toastrack_DUF4097"/>
</dbReference>
<keyword evidence="3" id="KW-1185">Reference proteome</keyword>
<gene>
    <name evidence="2" type="ORF">EV645_1795</name>
</gene>
<feature type="domain" description="DUF4097" evidence="1">
    <location>
        <begin position="104"/>
        <end position="208"/>
    </location>
</feature>
<dbReference type="OrthoDB" id="3821597at2"/>
<dbReference type="CDD" id="cd00298">
    <property type="entry name" value="ACD_sHsps_p23-like"/>
    <property type="match status" value="1"/>
</dbReference>
<dbReference type="Pfam" id="PF13349">
    <property type="entry name" value="DUF4097"/>
    <property type="match status" value="1"/>
</dbReference>
<comment type="caution">
    <text evidence="2">The sequence shown here is derived from an EMBL/GenBank/DDBJ whole genome shotgun (WGS) entry which is preliminary data.</text>
</comment>
<dbReference type="AlphaFoldDB" id="A0A4Q7X9V2"/>
<proteinExistence type="predicted"/>